<feature type="transmembrane region" description="Helical" evidence="1">
    <location>
        <begin position="376"/>
        <end position="399"/>
    </location>
</feature>
<keyword evidence="1" id="KW-0812">Transmembrane</keyword>
<feature type="transmembrane region" description="Helical" evidence="1">
    <location>
        <begin position="326"/>
        <end position="355"/>
    </location>
</feature>
<keyword evidence="1" id="KW-0472">Membrane</keyword>
<proteinExistence type="predicted"/>
<comment type="caution">
    <text evidence="2">The sequence shown here is derived from an EMBL/GenBank/DDBJ whole genome shotgun (WGS) entry which is preliminary data.</text>
</comment>
<evidence type="ECO:0000256" key="1">
    <source>
        <dbReference type="SAM" id="Phobius"/>
    </source>
</evidence>
<evidence type="ECO:0000313" key="3">
    <source>
        <dbReference type="Proteomes" id="UP000293874"/>
    </source>
</evidence>
<feature type="transmembrane region" description="Helical" evidence="1">
    <location>
        <begin position="57"/>
        <end position="75"/>
    </location>
</feature>
<keyword evidence="3" id="KW-1185">Reference proteome</keyword>
<organism evidence="2 3">
    <name type="scientific">Pseudobacter ginsenosidimutans</name>
    <dbReference type="NCBI Taxonomy" id="661488"/>
    <lineage>
        <taxon>Bacteria</taxon>
        <taxon>Pseudomonadati</taxon>
        <taxon>Bacteroidota</taxon>
        <taxon>Chitinophagia</taxon>
        <taxon>Chitinophagales</taxon>
        <taxon>Chitinophagaceae</taxon>
        <taxon>Pseudobacter</taxon>
    </lineage>
</organism>
<accession>A0A4Q7MQX9</accession>
<feature type="transmembrane region" description="Helical" evidence="1">
    <location>
        <begin position="734"/>
        <end position="757"/>
    </location>
</feature>
<feature type="transmembrane region" description="Helical" evidence="1">
    <location>
        <begin position="470"/>
        <end position="489"/>
    </location>
</feature>
<feature type="transmembrane region" description="Helical" evidence="1">
    <location>
        <begin position="242"/>
        <end position="262"/>
    </location>
</feature>
<feature type="transmembrane region" description="Helical" evidence="1">
    <location>
        <begin position="299"/>
        <end position="320"/>
    </location>
</feature>
<evidence type="ECO:0000313" key="2">
    <source>
        <dbReference type="EMBL" id="RZS70957.1"/>
    </source>
</evidence>
<keyword evidence="1" id="KW-1133">Transmembrane helix</keyword>
<feature type="transmembrane region" description="Helical" evidence="1">
    <location>
        <begin position="28"/>
        <end position="45"/>
    </location>
</feature>
<feature type="transmembrane region" description="Helical" evidence="1">
    <location>
        <begin position="443"/>
        <end position="463"/>
    </location>
</feature>
<feature type="transmembrane region" description="Helical" evidence="1">
    <location>
        <begin position="214"/>
        <end position="235"/>
    </location>
</feature>
<dbReference type="Proteomes" id="UP000293874">
    <property type="component" value="Unassembled WGS sequence"/>
</dbReference>
<protein>
    <submittedName>
        <fullName evidence="2">Uncharacterized protein</fullName>
    </submittedName>
</protein>
<reference evidence="2 3" key="1">
    <citation type="submission" date="2019-02" db="EMBL/GenBank/DDBJ databases">
        <title>Genomic Encyclopedia of Type Strains, Phase IV (KMG-IV): sequencing the most valuable type-strain genomes for metagenomic binning, comparative biology and taxonomic classification.</title>
        <authorList>
            <person name="Goeker M."/>
        </authorList>
    </citation>
    <scope>NUCLEOTIDE SEQUENCE [LARGE SCALE GENOMIC DNA]</scope>
    <source>
        <strain evidence="2 3">DSM 18116</strain>
    </source>
</reference>
<gene>
    <name evidence="2" type="ORF">EV199_2856</name>
</gene>
<dbReference type="AlphaFoldDB" id="A0A4Q7MQX9"/>
<dbReference type="Pfam" id="PF19484">
    <property type="entry name" value="DUF6020"/>
    <property type="match status" value="1"/>
</dbReference>
<feature type="transmembrane region" description="Helical" evidence="1">
    <location>
        <begin position="789"/>
        <end position="806"/>
    </location>
</feature>
<feature type="transmembrane region" description="Helical" evidence="1">
    <location>
        <begin position="562"/>
        <end position="581"/>
    </location>
</feature>
<sequence>MKLFFRSVIFLLAAAGFGIFSSNILPVWQSILLGAGVLIFLWYAYRNFQFSQALQNRASTLAGLALSVIILVAAWDCWVPVAAKESSYAEVTLTALSEKSPASNATEVWITEVTNQGSVYDLTKIDLEKTGWEMKSGRILFNRSEPASLKIRLYDPSSPAIRILTHPWSGKLRIQEGKKDTTLDLYAPAETTFLYHITDPSAFYHSAPWPVHNIVLIYLCAFLIIAMITLGIVWLPGKSAAIAGAMSWAALIIFLYSNNFLLHRDERWELIILSVIIGWWAGKGFADGAISAFSKYQKLGLWLIAIYAAFASAGTALFLFSPIEPIGIPAVACYLLIVLWWWVTAIAFIYATIRLSRHIMDKNGTHTGEEVKESGIWWKFFLIPFLTWCLWLVTFYPGILSDDSHVQWAIATGTKQWNDWHPVLHTLFNKLALLVWKNPASPVLLQIIFMSVIVSRFGCFLYRRGVSKKALYILITAFAVMPNNGILMVTLWKDIPFAAAVLWLNLVIIKLLCNDYQKKYAVVPDLAISLFFTSLFRHNGIIIFVFCLAGLLFYVWKYRNLAVLAGLALSVVMIFSFKTFFVNTPYVIGNPASIKLVPPAKGIAAVMKYNGKLPADAAFMDTILPHQEWLDKYNPYSPDLYMFKTKWVMLNKLDFVPAEKVIKTYLECFKDNPRLIIWDKLLGSSIAWNVSQPEYVTFRYLTHIVRNDNGLESHSWKGGVEMAKKYLRLSEHDGLVTILWRVGLANILLLVLAVYMSGRNVKFSWIMFLPWLAGVLSLVIASLEQDFRFVYFVFVSFWFQWFFIMTTKKKESDAKE</sequence>
<name>A0A4Q7MQX9_9BACT</name>
<dbReference type="InterPro" id="IPR046062">
    <property type="entry name" value="DUF6020"/>
</dbReference>
<dbReference type="EMBL" id="SGXA01000002">
    <property type="protein sequence ID" value="RZS70957.1"/>
    <property type="molecule type" value="Genomic_DNA"/>
</dbReference>
<feature type="transmembrane region" description="Helical" evidence="1">
    <location>
        <begin position="495"/>
        <end position="513"/>
    </location>
</feature>
<feature type="transmembrane region" description="Helical" evidence="1">
    <location>
        <begin position="534"/>
        <end position="556"/>
    </location>
</feature>
<feature type="transmembrane region" description="Helical" evidence="1">
    <location>
        <begin position="763"/>
        <end position="782"/>
    </location>
</feature>